<dbReference type="AlphaFoldDB" id="A0A8C7D4F9"/>
<keyword evidence="12" id="KW-0968">Cytoplasmic vesicle</keyword>
<feature type="transmembrane region" description="Helical" evidence="20">
    <location>
        <begin position="161"/>
        <end position="182"/>
    </location>
</feature>
<comment type="catalytic activity">
    <reaction evidence="19">
        <text>Fe(3+)(out) + L-ascorbate(in) = monodehydro-L-ascorbate radical(in) + Fe(2+)(out) + H(+)</text>
        <dbReference type="Rhea" id="RHEA:30403"/>
        <dbReference type="ChEBI" id="CHEBI:15378"/>
        <dbReference type="ChEBI" id="CHEBI:29033"/>
        <dbReference type="ChEBI" id="CHEBI:29034"/>
        <dbReference type="ChEBI" id="CHEBI:38290"/>
        <dbReference type="ChEBI" id="CHEBI:59513"/>
        <dbReference type="EC" id="7.2.1.3"/>
    </reaction>
    <physiologicalReaction direction="left-to-right" evidence="19">
        <dbReference type="Rhea" id="RHEA:30404"/>
    </physiologicalReaction>
</comment>
<evidence type="ECO:0000256" key="11">
    <source>
        <dbReference type="ARBA" id="ARBA00023136"/>
    </source>
</evidence>
<dbReference type="SMART" id="SM00665">
    <property type="entry name" value="B561"/>
    <property type="match status" value="1"/>
</dbReference>
<evidence type="ECO:0000256" key="8">
    <source>
        <dbReference type="ARBA" id="ARBA00022982"/>
    </source>
</evidence>
<keyword evidence="4" id="KW-0349">Heme</keyword>
<keyword evidence="9 20" id="KW-1133">Transmembrane helix</keyword>
<reference evidence="22" key="1">
    <citation type="submission" date="2025-08" db="UniProtKB">
        <authorList>
            <consortium name="Ensembl"/>
        </authorList>
    </citation>
    <scope>IDENTIFICATION</scope>
</reference>
<feature type="transmembrane region" description="Helical" evidence="20">
    <location>
        <begin position="266"/>
        <end position="288"/>
    </location>
</feature>
<keyword evidence="5 20" id="KW-0812">Transmembrane</keyword>
<evidence type="ECO:0000256" key="5">
    <source>
        <dbReference type="ARBA" id="ARBA00022692"/>
    </source>
</evidence>
<comment type="catalytic activity">
    <reaction evidence="18">
        <text>monodehydro-L-ascorbate radical(out) + L-ascorbate(in) = monodehydro-L-ascorbate radical(in) + L-ascorbate(out)</text>
        <dbReference type="Rhea" id="RHEA:66524"/>
        <dbReference type="ChEBI" id="CHEBI:38290"/>
        <dbReference type="ChEBI" id="CHEBI:59513"/>
    </reaction>
    <physiologicalReaction direction="left-to-right" evidence="18">
        <dbReference type="Rhea" id="RHEA:66525"/>
    </physiologicalReaction>
</comment>
<evidence type="ECO:0000256" key="12">
    <source>
        <dbReference type="ARBA" id="ARBA00023329"/>
    </source>
</evidence>
<feature type="transmembrane region" description="Helical" evidence="20">
    <location>
        <begin position="308"/>
        <end position="328"/>
    </location>
</feature>
<evidence type="ECO:0000256" key="17">
    <source>
        <dbReference type="ARBA" id="ARBA00045973"/>
    </source>
</evidence>
<protein>
    <recommendedName>
        <fullName evidence="14">Transmembrane ascorbate-dependent reductase CYB561</fullName>
    </recommendedName>
    <alternativeName>
        <fullName evidence="15">Cytochrome b-561</fullName>
    </alternativeName>
    <alternativeName>
        <fullName evidence="16">Cytochrome b561</fullName>
    </alternativeName>
</protein>
<keyword evidence="11 20" id="KW-0472">Membrane</keyword>
<proteinExistence type="predicted"/>
<dbReference type="GeneTree" id="ENSGT00950000183197"/>
<evidence type="ECO:0000256" key="18">
    <source>
        <dbReference type="ARBA" id="ARBA00047447"/>
    </source>
</evidence>
<organism evidence="22 23">
    <name type="scientific">Oncorhynchus kisutch</name>
    <name type="common">Coho salmon</name>
    <name type="synonym">Salmo kisutch</name>
    <dbReference type="NCBI Taxonomy" id="8019"/>
    <lineage>
        <taxon>Eukaryota</taxon>
        <taxon>Metazoa</taxon>
        <taxon>Chordata</taxon>
        <taxon>Craniata</taxon>
        <taxon>Vertebrata</taxon>
        <taxon>Euteleostomi</taxon>
        <taxon>Actinopterygii</taxon>
        <taxon>Neopterygii</taxon>
        <taxon>Teleostei</taxon>
        <taxon>Protacanthopterygii</taxon>
        <taxon>Salmoniformes</taxon>
        <taxon>Salmonidae</taxon>
        <taxon>Salmoninae</taxon>
        <taxon>Oncorhynchus</taxon>
    </lineage>
</organism>
<evidence type="ECO:0000256" key="7">
    <source>
        <dbReference type="ARBA" id="ARBA00022967"/>
    </source>
</evidence>
<evidence type="ECO:0000256" key="3">
    <source>
        <dbReference type="ARBA" id="ARBA00022448"/>
    </source>
</evidence>
<feature type="transmembrane region" description="Helical" evidence="20">
    <location>
        <begin position="121"/>
        <end position="141"/>
    </location>
</feature>
<dbReference type="Proteomes" id="UP000694557">
    <property type="component" value="Unassembled WGS sequence"/>
</dbReference>
<dbReference type="PANTHER" id="PTHR10106">
    <property type="entry name" value="CYTOCHROME B561-RELATED"/>
    <property type="match status" value="1"/>
</dbReference>
<evidence type="ECO:0000256" key="9">
    <source>
        <dbReference type="ARBA" id="ARBA00022989"/>
    </source>
</evidence>
<evidence type="ECO:0000256" key="19">
    <source>
        <dbReference type="ARBA" id="ARBA00048457"/>
    </source>
</evidence>
<sequence>MSPEAAQEGRGRLFLNPGDMTRLIQYLVISDSFRVVTGKRQGKDSDHRFCSSMSQWSFQKAIGGTKQGPGGFPGWFSQETSHCAFVLHHWTKPSFSPSLSIPSRQTMEDSPQRAVQGLGSFPWYVGGTQVLGLACVVITGVWMGSYHGGYAWDGSGQEFNVHPLCMVLGLVFLYGDAILVYRVFRNESKRNVKVLHAVLHLLALIISIVGIVAVFDFHNHNKIPNMYSLHSWCGMLTFVLFCVQWLMGLGFFLFPGTLMALRSWYLPLHVFFGLAMLAMSLASCLLGISEKLFFSIQHTYSQFAPEGILGNMLGLLLVAFGILVGYVVTREDFRRPPHPEEEALSVHFKTLTEGRGSPTSP</sequence>
<evidence type="ECO:0000313" key="22">
    <source>
        <dbReference type="Ensembl" id="ENSOKIP00005015983.1"/>
    </source>
</evidence>
<evidence type="ECO:0000313" key="23">
    <source>
        <dbReference type="Proteomes" id="UP000694557"/>
    </source>
</evidence>
<keyword evidence="10" id="KW-0408">Iron</keyword>
<evidence type="ECO:0000256" key="14">
    <source>
        <dbReference type="ARBA" id="ARBA00024231"/>
    </source>
</evidence>
<comment type="subcellular location">
    <subcellularLocation>
        <location evidence="13">Cytoplasmic vesicle</location>
        <location evidence="13">Secretory vesicle</location>
        <location evidence="13">Chromaffin granule membrane</location>
        <topology evidence="13">Multi-pass membrane protein</topology>
    </subcellularLocation>
</comment>
<evidence type="ECO:0000256" key="2">
    <source>
        <dbReference type="ARBA" id="ARBA00011738"/>
    </source>
</evidence>
<comment type="cofactor">
    <cofactor evidence="1">
        <name>heme b</name>
        <dbReference type="ChEBI" id="CHEBI:60344"/>
    </cofactor>
</comment>
<evidence type="ECO:0000259" key="21">
    <source>
        <dbReference type="PROSITE" id="PS50939"/>
    </source>
</evidence>
<keyword evidence="23" id="KW-1185">Reference proteome</keyword>
<name>A0A8C7D4F9_ONCKI</name>
<dbReference type="GO" id="GO:0140571">
    <property type="term" value="F:transmembrane ascorbate ferrireductase activity"/>
    <property type="evidence" value="ECO:0007669"/>
    <property type="project" value="UniProtKB-EC"/>
</dbReference>
<evidence type="ECO:0000256" key="20">
    <source>
        <dbReference type="SAM" id="Phobius"/>
    </source>
</evidence>
<dbReference type="PANTHER" id="PTHR10106:SF14">
    <property type="entry name" value="TRANSMEMBRANE ASCORBATE-DEPENDENT REDUCTASE CYB561"/>
    <property type="match status" value="1"/>
</dbReference>
<dbReference type="GO" id="GO:0042584">
    <property type="term" value="C:chromaffin granule membrane"/>
    <property type="evidence" value="ECO:0007669"/>
    <property type="project" value="UniProtKB-SubCell"/>
</dbReference>
<evidence type="ECO:0000256" key="1">
    <source>
        <dbReference type="ARBA" id="ARBA00001970"/>
    </source>
</evidence>
<comment type="function">
    <text evidence="17">Transmembrane reductase that uses ascorbate as an electron donor in the cytoplasm and transfers electrons across membranes to reduce monodehydro-L-ascorbate radical in the lumen of secretory vesicles. It is therefore involved the regeneration and homeostasis within secretory vesicles of ascorbate which in turn provides reducing equivalents needed to support the activity of intravesicular enzymes.</text>
</comment>
<evidence type="ECO:0000256" key="13">
    <source>
        <dbReference type="ARBA" id="ARBA00024185"/>
    </source>
</evidence>
<dbReference type="FunFam" id="1.20.120.1770:FF:000001">
    <property type="entry name" value="Cytochrome b reductase 1"/>
    <property type="match status" value="1"/>
</dbReference>
<keyword evidence="3" id="KW-0813">Transport</keyword>
<dbReference type="Gene3D" id="1.20.120.1770">
    <property type="match status" value="1"/>
</dbReference>
<keyword evidence="7" id="KW-1278">Translocase</keyword>
<dbReference type="InterPro" id="IPR006593">
    <property type="entry name" value="Cyt_b561/ferric_Rdtase_TM"/>
</dbReference>
<dbReference type="Pfam" id="PF03188">
    <property type="entry name" value="Cytochrom_B561"/>
    <property type="match status" value="1"/>
</dbReference>
<feature type="domain" description="Cytochrome b561" evidence="21">
    <location>
        <begin position="127"/>
        <end position="329"/>
    </location>
</feature>
<dbReference type="GO" id="GO:0005765">
    <property type="term" value="C:lysosomal membrane"/>
    <property type="evidence" value="ECO:0007669"/>
    <property type="project" value="TreeGrafter"/>
</dbReference>
<evidence type="ECO:0000256" key="15">
    <source>
        <dbReference type="ARBA" id="ARBA00030896"/>
    </source>
</evidence>
<feature type="transmembrane region" description="Helical" evidence="20">
    <location>
        <begin position="194"/>
        <end position="215"/>
    </location>
</feature>
<evidence type="ECO:0000256" key="4">
    <source>
        <dbReference type="ARBA" id="ARBA00022617"/>
    </source>
</evidence>
<dbReference type="Ensembl" id="ENSOKIT00005017045.1">
    <property type="protein sequence ID" value="ENSOKIP00005015983.1"/>
    <property type="gene ID" value="ENSOKIG00005007163.1"/>
</dbReference>
<evidence type="ECO:0000256" key="16">
    <source>
        <dbReference type="ARBA" id="ARBA00032709"/>
    </source>
</evidence>
<dbReference type="InterPro" id="IPR043205">
    <property type="entry name" value="CYB561/CYBRD1-like"/>
</dbReference>
<evidence type="ECO:0000256" key="10">
    <source>
        <dbReference type="ARBA" id="ARBA00023004"/>
    </source>
</evidence>
<reference evidence="22" key="2">
    <citation type="submission" date="2025-09" db="UniProtKB">
        <authorList>
            <consortium name="Ensembl"/>
        </authorList>
    </citation>
    <scope>IDENTIFICATION</scope>
</reference>
<gene>
    <name evidence="22" type="primary">CYB561</name>
    <name evidence="22" type="synonym">cyb561</name>
</gene>
<keyword evidence="8" id="KW-0249">Electron transport</keyword>
<dbReference type="PROSITE" id="PS50939">
    <property type="entry name" value="CYTOCHROME_B561"/>
    <property type="match status" value="1"/>
</dbReference>
<comment type="subunit">
    <text evidence="2">Homodimer.</text>
</comment>
<feature type="transmembrane region" description="Helical" evidence="20">
    <location>
        <begin position="235"/>
        <end position="254"/>
    </location>
</feature>
<accession>A0A8C7D4F9</accession>
<dbReference type="GO" id="GO:0046872">
    <property type="term" value="F:metal ion binding"/>
    <property type="evidence" value="ECO:0007669"/>
    <property type="project" value="UniProtKB-KW"/>
</dbReference>
<evidence type="ECO:0000256" key="6">
    <source>
        <dbReference type="ARBA" id="ARBA00022723"/>
    </source>
</evidence>
<keyword evidence="6" id="KW-0479">Metal-binding</keyword>